<dbReference type="VEuPathDB" id="FungiDB:TRICI_000942"/>
<dbReference type="InterPro" id="IPR016024">
    <property type="entry name" value="ARM-type_fold"/>
</dbReference>
<accession>A0A642VAL0</accession>
<comment type="similarity">
    <text evidence="2 13">Belongs to the COPG family.</text>
</comment>
<dbReference type="FunFam" id="3.30.310.10:FF:000008">
    <property type="entry name" value="Coatomer subunit gamma"/>
    <property type="match status" value="1"/>
</dbReference>
<dbReference type="InterPro" id="IPR002553">
    <property type="entry name" value="Clathrin/coatomer_adapt-like_N"/>
</dbReference>
<feature type="domain" description="Clathrin/coatomer adaptor adaptin-like N-terminal" evidence="15">
    <location>
        <begin position="19"/>
        <end position="540"/>
    </location>
</feature>
<dbReference type="InterPro" id="IPR009028">
    <property type="entry name" value="Coatomer/calthrin_app_sub_C"/>
</dbReference>
<evidence type="ECO:0000259" key="17">
    <source>
        <dbReference type="Pfam" id="PF16381"/>
    </source>
</evidence>
<dbReference type="GO" id="GO:0030126">
    <property type="term" value="C:COPI vesicle coat"/>
    <property type="evidence" value="ECO:0007669"/>
    <property type="project" value="InterPro"/>
</dbReference>
<evidence type="ECO:0000313" key="18">
    <source>
        <dbReference type="EMBL" id="KAA8916823.1"/>
    </source>
</evidence>
<dbReference type="Gene3D" id="3.30.310.10">
    <property type="entry name" value="TATA-Binding Protein"/>
    <property type="match status" value="1"/>
</dbReference>
<evidence type="ECO:0000256" key="9">
    <source>
        <dbReference type="ARBA" id="ARBA00023034"/>
    </source>
</evidence>
<dbReference type="InterPro" id="IPR017106">
    <property type="entry name" value="Coatomer_gsu"/>
</dbReference>
<dbReference type="Gene3D" id="2.60.40.1480">
    <property type="entry name" value="Coatomer, gamma subunit, appendage domain"/>
    <property type="match status" value="1"/>
</dbReference>
<dbReference type="FunFam" id="1.25.10.10:FF:000368">
    <property type="entry name" value="Coatomer subunit gamma"/>
    <property type="match status" value="1"/>
</dbReference>
<dbReference type="InterPro" id="IPR012295">
    <property type="entry name" value="TBP_dom_sf"/>
</dbReference>
<keyword evidence="3 13" id="KW-0813">Transport</keyword>
<dbReference type="Proteomes" id="UP000761534">
    <property type="component" value="Unassembled WGS sequence"/>
</dbReference>
<dbReference type="Pfam" id="PF16381">
    <property type="entry name" value="Coatomer_g_Cpla"/>
    <property type="match status" value="1"/>
</dbReference>
<dbReference type="Gene3D" id="1.25.10.10">
    <property type="entry name" value="Leucine-rich Repeat Variant"/>
    <property type="match status" value="2"/>
</dbReference>
<dbReference type="InterPro" id="IPR037067">
    <property type="entry name" value="Coatomer_gsu_app_sf"/>
</dbReference>
<dbReference type="FunFam" id="1.25.10.10:FF:000071">
    <property type="entry name" value="Coatomer subunit gamma"/>
    <property type="match status" value="1"/>
</dbReference>
<protein>
    <recommendedName>
        <fullName evidence="13">Coatomer subunit gamma</fullName>
    </recommendedName>
</protein>
<evidence type="ECO:0000313" key="19">
    <source>
        <dbReference type="Proteomes" id="UP000761534"/>
    </source>
</evidence>
<name>A0A642VAL0_9ASCO</name>
<keyword evidence="7 13" id="KW-0931">ER-Golgi transport</keyword>
<keyword evidence="8 13" id="KW-0653">Protein transport</keyword>
<dbReference type="PIRSF" id="PIRSF037093">
    <property type="entry name" value="Coatomer_gamma_subunit"/>
    <property type="match status" value="1"/>
</dbReference>
<feature type="compositionally biased region" description="Basic and acidic residues" evidence="14">
    <location>
        <begin position="600"/>
        <end position="623"/>
    </location>
</feature>
<dbReference type="GO" id="GO:0005793">
    <property type="term" value="C:endoplasmic reticulum-Golgi intermediate compartment"/>
    <property type="evidence" value="ECO:0007669"/>
    <property type="project" value="TreeGrafter"/>
</dbReference>
<evidence type="ECO:0000256" key="5">
    <source>
        <dbReference type="ARBA" id="ARBA00022553"/>
    </source>
</evidence>
<comment type="function">
    <text evidence="12 13">The coatomer is a cytosolic protein complex that binds to dilysine motifs and reversibly associates with Golgi non-clathrin-coated vesicles, which further mediate biosynthetic protein transport from the ER, via the Golgi up to the trans Golgi network. Coatomer complex is required for budding from Golgi membranes, and is essential for the retrograde Golgi-to-ER transport of dilysine-tagged proteins.</text>
</comment>
<dbReference type="GO" id="GO:0009306">
    <property type="term" value="P:protein secretion"/>
    <property type="evidence" value="ECO:0007669"/>
    <property type="project" value="TreeGrafter"/>
</dbReference>
<evidence type="ECO:0000256" key="12">
    <source>
        <dbReference type="ARBA" id="ARBA00025536"/>
    </source>
</evidence>
<dbReference type="AlphaFoldDB" id="A0A642VAL0"/>
<keyword evidence="6" id="KW-0677">Repeat</keyword>
<dbReference type="InterPro" id="IPR013040">
    <property type="entry name" value="Coatomer_gsu_app_Ig-like_dom"/>
</dbReference>
<evidence type="ECO:0000259" key="16">
    <source>
        <dbReference type="Pfam" id="PF08752"/>
    </source>
</evidence>
<keyword evidence="11 13" id="KW-0968">Cytoplasmic vesicle</keyword>
<dbReference type="FunFam" id="2.60.40.1480:FF:000001">
    <property type="entry name" value="Coatomer subunit gamma"/>
    <property type="match status" value="1"/>
</dbReference>
<dbReference type="PANTHER" id="PTHR10261:SF0">
    <property type="entry name" value="COATOMER SUBUNIT GAMMA-2"/>
    <property type="match status" value="1"/>
</dbReference>
<evidence type="ECO:0000259" key="15">
    <source>
        <dbReference type="Pfam" id="PF01602"/>
    </source>
</evidence>
<dbReference type="GO" id="GO:0006891">
    <property type="term" value="P:intra-Golgi vesicle-mediated transport"/>
    <property type="evidence" value="ECO:0007669"/>
    <property type="project" value="TreeGrafter"/>
</dbReference>
<comment type="subunit">
    <text evidence="13">Oligomeric complex.</text>
</comment>
<dbReference type="SUPFAM" id="SSF49348">
    <property type="entry name" value="Clathrin adaptor appendage domain"/>
    <property type="match status" value="1"/>
</dbReference>
<dbReference type="GO" id="GO:0006886">
    <property type="term" value="P:intracellular protein transport"/>
    <property type="evidence" value="ECO:0007669"/>
    <property type="project" value="InterPro"/>
</dbReference>
<keyword evidence="4 13" id="KW-0963">Cytoplasm</keyword>
<feature type="region of interest" description="Disordered" evidence="14">
    <location>
        <begin position="594"/>
        <end position="623"/>
    </location>
</feature>
<dbReference type="GO" id="GO:0005783">
    <property type="term" value="C:endoplasmic reticulum"/>
    <property type="evidence" value="ECO:0007669"/>
    <property type="project" value="TreeGrafter"/>
</dbReference>
<dbReference type="InterPro" id="IPR032154">
    <property type="entry name" value="Coatomer_g_Cpla"/>
</dbReference>
<dbReference type="PANTHER" id="PTHR10261">
    <property type="entry name" value="COATOMER SUBUNIT GAMMA"/>
    <property type="match status" value="1"/>
</dbReference>
<evidence type="ECO:0000256" key="4">
    <source>
        <dbReference type="ARBA" id="ARBA00022490"/>
    </source>
</evidence>
<evidence type="ECO:0000256" key="3">
    <source>
        <dbReference type="ARBA" id="ARBA00022448"/>
    </source>
</evidence>
<dbReference type="GO" id="GO:0000139">
    <property type="term" value="C:Golgi membrane"/>
    <property type="evidence" value="ECO:0007669"/>
    <property type="project" value="UniProtKB-SubCell"/>
</dbReference>
<evidence type="ECO:0000256" key="14">
    <source>
        <dbReference type="SAM" id="MobiDB-lite"/>
    </source>
</evidence>
<evidence type="ECO:0000256" key="1">
    <source>
        <dbReference type="ARBA" id="ARBA00004255"/>
    </source>
</evidence>
<comment type="caution">
    <text evidence="18">The sequence shown here is derived from an EMBL/GenBank/DDBJ whole genome shotgun (WGS) entry which is preliminary data.</text>
</comment>
<dbReference type="InterPro" id="IPR011989">
    <property type="entry name" value="ARM-like"/>
</dbReference>
<feature type="domain" description="Coatomer gamma subunit appendage Ig-like subdomain" evidence="16">
    <location>
        <begin position="626"/>
        <end position="768"/>
    </location>
</feature>
<dbReference type="GO" id="GO:0005198">
    <property type="term" value="F:structural molecule activity"/>
    <property type="evidence" value="ECO:0007669"/>
    <property type="project" value="InterPro"/>
</dbReference>
<dbReference type="GO" id="GO:0006888">
    <property type="term" value="P:endoplasmic reticulum to Golgi vesicle-mediated transport"/>
    <property type="evidence" value="ECO:0007669"/>
    <property type="project" value="TreeGrafter"/>
</dbReference>
<dbReference type="OrthoDB" id="1074925at2759"/>
<sequence length="884" mass="98303">MSALTYKKNEDLESGNLDKMTVFQECISGFNASPIQSRKCRNLLAKLIHLMAAGETFPPDEATSLFFSITKLFQHKDASLRQMVYLAVKELSGTANDVIMVTSSIMKDVQNNEIYKPNAIRALVRIIDASIVQGIERLMKTAIVDNQAPISSAALVSSYHLIPIAKDVVKRWANETQEAIVAQKRSLDGRMTSMTQYHALGLLYHLRSHDKMALMKMIQQLSSGSQLRSSNAIVMLIRYISRIIHEDPALSPQLYQYLEGWLRHKSDIVNLEAAKTILQMKNVSDAQANSAITVLQAFLGSPRTVARFSAIRILNRFAMSRPQSIVSCNSEIESLISDQSRSIATYAITTLLKTGNESSVDRLMNQISGFMNDISDEFKITVVDAIRSLALKFPKEYASMLSFLAGTLRNEGGITFKTAVVEALFDMITYIPESRGEALGHLCEFIEDCEYTELTVRILHLLGTEGPKTEVPTLYIRYIYNRVVLENAIIRAAAVTALAKFALVDDPQVKESVKVLLTRCLDDVTDEVRDRAALSLRLVGLDKDTASSYISPKAMYSLPQLEHQLALYVSGDSFDKPFDITAVATITEEEARAQALQKKQKAEQKEEKQEPKEEKRGEVERELDNQRYAQQLASIPEIASYGTLLKSSTPVALTESEAEYVVTAIKHVFKDHLVIQYDVTNTFNEYVLENVIAEVQSDFEEEFIIPIDSLVPDSTGSIYVSLKRPDELFATSVDNNLKYVSKEIDPSTHEPFPEGFDDDYSLETIEITAGDYIVPAYVGNFDHQWDELASEESATFQLSSASSIEEATKAVINHLSMAPLESTDIPQSESSHTVKLFGKTISGEKVAAMIKMVYSSRSGVTLKATARAESENTAAFTVDSVGNL</sequence>
<dbReference type="Pfam" id="PF01602">
    <property type="entry name" value="Adaptin_N"/>
    <property type="match status" value="1"/>
</dbReference>
<evidence type="ECO:0000256" key="13">
    <source>
        <dbReference type="PIRNR" id="PIRNR037093"/>
    </source>
</evidence>
<evidence type="ECO:0000256" key="7">
    <source>
        <dbReference type="ARBA" id="ARBA00022892"/>
    </source>
</evidence>
<evidence type="ECO:0000256" key="6">
    <source>
        <dbReference type="ARBA" id="ARBA00022737"/>
    </source>
</evidence>
<keyword evidence="9 13" id="KW-0333">Golgi apparatus</keyword>
<keyword evidence="10 13" id="KW-0472">Membrane</keyword>
<proteinExistence type="inferred from homology"/>
<gene>
    <name evidence="18" type="ORF">TRICI_000942</name>
</gene>
<evidence type="ECO:0000256" key="2">
    <source>
        <dbReference type="ARBA" id="ARBA00010720"/>
    </source>
</evidence>
<dbReference type="Pfam" id="PF08752">
    <property type="entry name" value="COP-gamma_platf"/>
    <property type="match status" value="1"/>
</dbReference>
<dbReference type="SUPFAM" id="SSF55711">
    <property type="entry name" value="Subdomain of clathrin and coatomer appendage domain"/>
    <property type="match status" value="1"/>
</dbReference>
<dbReference type="InterPro" id="IPR013041">
    <property type="entry name" value="Clathrin_app_Ig-like_sf"/>
</dbReference>
<dbReference type="EMBL" id="SWFS01000078">
    <property type="protein sequence ID" value="KAA8916823.1"/>
    <property type="molecule type" value="Genomic_DNA"/>
</dbReference>
<keyword evidence="19" id="KW-1185">Reference proteome</keyword>
<keyword evidence="5" id="KW-0597">Phosphoprotein</keyword>
<comment type="subcellular location">
    <subcellularLocation>
        <location evidence="13">Cytoplasm</location>
    </subcellularLocation>
    <subcellularLocation>
        <location evidence="1 13">Golgi apparatus membrane</location>
        <topology evidence="1 13">Peripheral membrane protein</topology>
        <orientation evidence="1 13">Cytoplasmic side</orientation>
    </subcellularLocation>
    <subcellularLocation>
        <location evidence="13">Cytoplasmic vesicle</location>
        <location evidence="13">COPI-coated vesicle membrane</location>
        <topology evidence="13">Peripheral membrane protein</topology>
        <orientation evidence="13">Cytoplasmic side</orientation>
    </subcellularLocation>
</comment>
<organism evidence="18 19">
    <name type="scientific">Trichomonascus ciferrii</name>
    <dbReference type="NCBI Taxonomy" id="44093"/>
    <lineage>
        <taxon>Eukaryota</taxon>
        <taxon>Fungi</taxon>
        <taxon>Dikarya</taxon>
        <taxon>Ascomycota</taxon>
        <taxon>Saccharomycotina</taxon>
        <taxon>Dipodascomycetes</taxon>
        <taxon>Dipodascales</taxon>
        <taxon>Trichomonascaceae</taxon>
        <taxon>Trichomonascus</taxon>
        <taxon>Trichomonascus ciferrii complex</taxon>
    </lineage>
</organism>
<dbReference type="SUPFAM" id="SSF48371">
    <property type="entry name" value="ARM repeat"/>
    <property type="match status" value="1"/>
</dbReference>
<feature type="domain" description="Coatomer subunit gamma C-terminal" evidence="17">
    <location>
        <begin position="770"/>
        <end position="880"/>
    </location>
</feature>
<reference evidence="18" key="1">
    <citation type="journal article" date="2019" name="G3 (Bethesda)">
        <title>Genome Assemblies of Two Rare Opportunistic Yeast Pathogens: Diutina rugosa (syn. Candida rugosa) and Trichomonascus ciferrii (syn. Candida ciferrii).</title>
        <authorList>
            <person name="Mixao V."/>
            <person name="Saus E."/>
            <person name="Hansen A.P."/>
            <person name="Lass-Florl C."/>
            <person name="Gabaldon T."/>
        </authorList>
    </citation>
    <scope>NUCLEOTIDE SEQUENCE</scope>
    <source>
        <strain evidence="18">CBS 4856</strain>
    </source>
</reference>
<evidence type="ECO:0000256" key="10">
    <source>
        <dbReference type="ARBA" id="ARBA00023136"/>
    </source>
</evidence>
<evidence type="ECO:0000256" key="11">
    <source>
        <dbReference type="ARBA" id="ARBA00023329"/>
    </source>
</evidence>
<evidence type="ECO:0000256" key="8">
    <source>
        <dbReference type="ARBA" id="ARBA00022927"/>
    </source>
</evidence>